<dbReference type="Proteomes" id="UP000441586">
    <property type="component" value="Unassembled WGS sequence"/>
</dbReference>
<dbReference type="RefSeq" id="WP_158979066.1">
    <property type="nucleotide sequence ID" value="NZ_WSFO01000005.1"/>
</dbReference>
<dbReference type="InterPro" id="IPR007398">
    <property type="entry name" value="BioG"/>
</dbReference>
<protein>
    <submittedName>
        <fullName evidence="1">DUF452 family protein</fullName>
    </submittedName>
</protein>
<gene>
    <name evidence="1" type="ORF">GP644_09610</name>
</gene>
<comment type="caution">
    <text evidence="1">The sequence shown here is derived from an EMBL/GenBank/DDBJ whole genome shotgun (WGS) entry which is preliminary data.</text>
</comment>
<reference evidence="1 2" key="1">
    <citation type="submission" date="2019-12" db="EMBL/GenBank/DDBJ databases">
        <authorList>
            <person name="Zhang Y.-J."/>
        </authorList>
    </citation>
    <scope>NUCLEOTIDE SEQUENCE [LARGE SCALE GENOMIC DNA]</scope>
    <source>
        <strain evidence="1 2">H18S-6</strain>
    </source>
</reference>
<evidence type="ECO:0000313" key="2">
    <source>
        <dbReference type="Proteomes" id="UP000441586"/>
    </source>
</evidence>
<organism evidence="1 2">
    <name type="scientific">Parasedimentitalea maritima</name>
    <dbReference type="NCBI Taxonomy" id="2578117"/>
    <lineage>
        <taxon>Bacteria</taxon>
        <taxon>Pseudomonadati</taxon>
        <taxon>Pseudomonadota</taxon>
        <taxon>Alphaproteobacteria</taxon>
        <taxon>Rhodobacterales</taxon>
        <taxon>Paracoccaceae</taxon>
        <taxon>Parasedimentitalea</taxon>
    </lineage>
</organism>
<evidence type="ECO:0000313" key="1">
    <source>
        <dbReference type="EMBL" id="KAE9629944.1"/>
    </source>
</evidence>
<dbReference type="EMBL" id="WSFO01000005">
    <property type="protein sequence ID" value="KAE9629944.1"/>
    <property type="molecule type" value="Genomic_DNA"/>
</dbReference>
<dbReference type="Pfam" id="PF04301">
    <property type="entry name" value="BioG"/>
    <property type="match status" value="1"/>
</dbReference>
<sequence length="205" mass="23282">MDFRWLKREHESEAIVIFGGWAVGSQVFDHLTGAYDVLFASDFRDLNAELPDLSAYDRINLVAWSFGVVSYAHWQQGRADPFDHKVAVNGTLTPVDRMTGVPPLAMSKTIETLSQESYQLFLARAFNERQPNVPIDCVARREELCEIEARGDAQGIEFDLVWISDADKIFPTANQKRAWPDGWSRQVSAPHAPFGYFSNWQELLS</sequence>
<accession>A0A6A4RJT1</accession>
<proteinExistence type="predicted"/>
<name>A0A6A4RJT1_9RHOB</name>
<dbReference type="AlphaFoldDB" id="A0A6A4RJT1"/>